<dbReference type="EMBL" id="ML119151">
    <property type="protein sequence ID" value="RPB09510.1"/>
    <property type="molecule type" value="Genomic_DNA"/>
</dbReference>
<evidence type="ECO:0000256" key="1">
    <source>
        <dbReference type="ARBA" id="ARBA00004609"/>
    </source>
</evidence>
<dbReference type="InParanoid" id="A0A3N4KG90"/>
<dbReference type="GO" id="GO:0005886">
    <property type="term" value="C:plasma membrane"/>
    <property type="evidence" value="ECO:0007669"/>
    <property type="project" value="UniProtKB-SubCell"/>
</dbReference>
<evidence type="ECO:0000256" key="4">
    <source>
        <dbReference type="ARBA" id="ARBA00022729"/>
    </source>
</evidence>
<comment type="subcellular location">
    <subcellularLocation>
        <location evidence="1">Cell membrane</location>
        <topology evidence="1">Lipid-anchor</topology>
        <topology evidence="1">GPI-anchor</topology>
    </subcellularLocation>
</comment>
<gene>
    <name evidence="10" type="ORF">P167DRAFT_492336</name>
</gene>
<evidence type="ECO:0000313" key="10">
    <source>
        <dbReference type="EMBL" id="RPB09510.1"/>
    </source>
</evidence>
<name>A0A3N4KG90_9PEZI</name>
<dbReference type="InterPro" id="IPR046530">
    <property type="entry name" value="BIM1-like_dom"/>
</dbReference>
<proteinExistence type="predicted"/>
<dbReference type="GO" id="GO:0098552">
    <property type="term" value="C:side of membrane"/>
    <property type="evidence" value="ECO:0007669"/>
    <property type="project" value="UniProtKB-KW"/>
</dbReference>
<dbReference type="STRING" id="1392247.A0A3N4KG90"/>
<dbReference type="PANTHER" id="PTHR34992:SF10">
    <property type="entry name" value="COPPER ACQUISITION FACTOR BIM1-LIKE DOMAIN-CONTAINING PROTEIN"/>
    <property type="match status" value="1"/>
</dbReference>
<reference evidence="10 11" key="1">
    <citation type="journal article" date="2018" name="Nat. Ecol. Evol.">
        <title>Pezizomycetes genomes reveal the molecular basis of ectomycorrhizal truffle lifestyle.</title>
        <authorList>
            <person name="Murat C."/>
            <person name="Payen T."/>
            <person name="Noel B."/>
            <person name="Kuo A."/>
            <person name="Morin E."/>
            <person name="Chen J."/>
            <person name="Kohler A."/>
            <person name="Krizsan K."/>
            <person name="Balestrini R."/>
            <person name="Da Silva C."/>
            <person name="Montanini B."/>
            <person name="Hainaut M."/>
            <person name="Levati E."/>
            <person name="Barry K.W."/>
            <person name="Belfiori B."/>
            <person name="Cichocki N."/>
            <person name="Clum A."/>
            <person name="Dockter R.B."/>
            <person name="Fauchery L."/>
            <person name="Guy J."/>
            <person name="Iotti M."/>
            <person name="Le Tacon F."/>
            <person name="Lindquist E.A."/>
            <person name="Lipzen A."/>
            <person name="Malagnac F."/>
            <person name="Mello A."/>
            <person name="Molinier V."/>
            <person name="Miyauchi S."/>
            <person name="Poulain J."/>
            <person name="Riccioni C."/>
            <person name="Rubini A."/>
            <person name="Sitrit Y."/>
            <person name="Splivallo R."/>
            <person name="Traeger S."/>
            <person name="Wang M."/>
            <person name="Zifcakova L."/>
            <person name="Wipf D."/>
            <person name="Zambonelli A."/>
            <person name="Paolocci F."/>
            <person name="Nowrousian M."/>
            <person name="Ottonello S."/>
            <person name="Baldrian P."/>
            <person name="Spatafora J.W."/>
            <person name="Henrissat B."/>
            <person name="Nagy L.G."/>
            <person name="Aury J.M."/>
            <person name="Wincker P."/>
            <person name="Grigoriev I.V."/>
            <person name="Bonfante P."/>
            <person name="Martin F.M."/>
        </authorList>
    </citation>
    <scope>NUCLEOTIDE SEQUENCE [LARGE SCALE GENOMIC DNA]</scope>
    <source>
        <strain evidence="10 11">CCBAS932</strain>
    </source>
</reference>
<evidence type="ECO:0000256" key="5">
    <source>
        <dbReference type="ARBA" id="ARBA00023136"/>
    </source>
</evidence>
<keyword evidence="11" id="KW-1185">Reference proteome</keyword>
<dbReference type="CDD" id="cd21176">
    <property type="entry name" value="LPMO_auxiliary-like"/>
    <property type="match status" value="1"/>
</dbReference>
<protein>
    <recommendedName>
        <fullName evidence="9">Copper acquisition factor BIM1-like domain-containing protein</fullName>
    </recommendedName>
</protein>
<keyword evidence="6" id="KW-0325">Glycoprotein</keyword>
<keyword evidence="2" id="KW-1003">Cell membrane</keyword>
<dbReference type="Proteomes" id="UP000277580">
    <property type="component" value="Unassembled WGS sequence"/>
</dbReference>
<keyword evidence="7" id="KW-0449">Lipoprotein</keyword>
<evidence type="ECO:0000259" key="9">
    <source>
        <dbReference type="Pfam" id="PF20238"/>
    </source>
</evidence>
<evidence type="ECO:0000313" key="11">
    <source>
        <dbReference type="Proteomes" id="UP000277580"/>
    </source>
</evidence>
<feature type="chain" id="PRO_5018059529" description="Copper acquisition factor BIM1-like domain-containing protein" evidence="8">
    <location>
        <begin position="25"/>
        <end position="215"/>
    </location>
</feature>
<dbReference type="PANTHER" id="PTHR34992">
    <property type="entry name" value="HYPHAL ANASTAMOSIS-7 PROTEIN"/>
    <property type="match status" value="1"/>
</dbReference>
<keyword evidence="5" id="KW-0472">Membrane</keyword>
<feature type="domain" description="Copper acquisition factor BIM1-like" evidence="9">
    <location>
        <begin position="24"/>
        <end position="176"/>
    </location>
</feature>
<sequence length="215" mass="23267">MFSTSSSWKLALVTVLSTLQLATAHFQIQYPAWRGNTLKDDMQWNYPCAGIPTTNNRTNWPITGGDISIIPGWNAGHPTAFFYVNMGFGSTPPNMTNIMLPVFQMTGPSKNPYPGSFCLTQVPLPVNASVKVGDNATIQVIQVALHGASLYNCADITFVEPEDADPMPEGMCQNSSTIGFNMVYTTRSGAMANSLIDKSTMLTVVTGGLVLGWFL</sequence>
<evidence type="ECO:0000256" key="7">
    <source>
        <dbReference type="ARBA" id="ARBA00023288"/>
    </source>
</evidence>
<dbReference type="Pfam" id="PF20238">
    <property type="entry name" value="BIM1-like_dom"/>
    <property type="match status" value="1"/>
</dbReference>
<dbReference type="AlphaFoldDB" id="A0A3N4KG90"/>
<evidence type="ECO:0000256" key="2">
    <source>
        <dbReference type="ARBA" id="ARBA00022475"/>
    </source>
</evidence>
<organism evidence="10 11">
    <name type="scientific">Morchella conica CCBAS932</name>
    <dbReference type="NCBI Taxonomy" id="1392247"/>
    <lineage>
        <taxon>Eukaryota</taxon>
        <taxon>Fungi</taxon>
        <taxon>Dikarya</taxon>
        <taxon>Ascomycota</taxon>
        <taxon>Pezizomycotina</taxon>
        <taxon>Pezizomycetes</taxon>
        <taxon>Pezizales</taxon>
        <taxon>Morchellaceae</taxon>
        <taxon>Morchella</taxon>
    </lineage>
</organism>
<evidence type="ECO:0000256" key="3">
    <source>
        <dbReference type="ARBA" id="ARBA00022622"/>
    </source>
</evidence>
<keyword evidence="4 8" id="KW-0732">Signal</keyword>
<accession>A0A3N4KG90</accession>
<feature type="signal peptide" evidence="8">
    <location>
        <begin position="1"/>
        <end position="24"/>
    </location>
</feature>
<evidence type="ECO:0000256" key="6">
    <source>
        <dbReference type="ARBA" id="ARBA00023180"/>
    </source>
</evidence>
<dbReference type="OrthoDB" id="5329488at2759"/>
<evidence type="ECO:0000256" key="8">
    <source>
        <dbReference type="SAM" id="SignalP"/>
    </source>
</evidence>
<keyword evidence="3" id="KW-0336">GPI-anchor</keyword>
<dbReference type="InterPro" id="IPR046936">
    <property type="entry name" value="BIM1-like"/>
</dbReference>